<dbReference type="InterPro" id="IPR042099">
    <property type="entry name" value="ANL_N_sf"/>
</dbReference>
<dbReference type="Pfam" id="PF00501">
    <property type="entry name" value="AMP-binding"/>
    <property type="match status" value="1"/>
</dbReference>
<dbReference type="GO" id="GO:0004467">
    <property type="term" value="F:long-chain fatty acid-CoA ligase activity"/>
    <property type="evidence" value="ECO:0007669"/>
    <property type="project" value="UniProtKB-EC"/>
</dbReference>
<dbReference type="Gene3D" id="3.40.50.12780">
    <property type="entry name" value="N-terminal domain of ligase-like"/>
    <property type="match status" value="1"/>
</dbReference>
<dbReference type="Pfam" id="PF23562">
    <property type="entry name" value="AMP-binding_C_3"/>
    <property type="match status" value="1"/>
</dbReference>
<dbReference type="InterPro" id="IPR045851">
    <property type="entry name" value="AMP-bd_C_sf"/>
</dbReference>
<evidence type="ECO:0000256" key="1">
    <source>
        <dbReference type="ARBA" id="ARBA00024484"/>
    </source>
</evidence>
<dbReference type="EMBL" id="DTHJ01000084">
    <property type="protein sequence ID" value="HHS62758.1"/>
    <property type="molecule type" value="Genomic_DNA"/>
</dbReference>
<name>A0A7C6AFU3_UNCW3</name>
<comment type="caution">
    <text evidence="3">The sequence shown here is derived from an EMBL/GenBank/DDBJ whole genome shotgun (WGS) entry which is preliminary data.</text>
</comment>
<accession>A0A7C6AFU3</accession>
<dbReference type="InterPro" id="IPR020845">
    <property type="entry name" value="AMP-binding_CS"/>
</dbReference>
<proteinExistence type="predicted"/>
<organism evidence="3">
    <name type="scientific">candidate division WOR-3 bacterium</name>
    <dbReference type="NCBI Taxonomy" id="2052148"/>
    <lineage>
        <taxon>Bacteria</taxon>
        <taxon>Bacteria division WOR-3</taxon>
    </lineage>
</organism>
<dbReference type="PANTHER" id="PTHR43272">
    <property type="entry name" value="LONG-CHAIN-FATTY-ACID--COA LIGASE"/>
    <property type="match status" value="1"/>
</dbReference>
<evidence type="ECO:0000259" key="2">
    <source>
        <dbReference type="Pfam" id="PF00501"/>
    </source>
</evidence>
<dbReference type="SUPFAM" id="SSF56801">
    <property type="entry name" value="Acetyl-CoA synthetase-like"/>
    <property type="match status" value="1"/>
</dbReference>
<dbReference type="CDD" id="cd05907">
    <property type="entry name" value="VL_LC_FACS_like"/>
    <property type="match status" value="1"/>
</dbReference>
<reference evidence="3" key="1">
    <citation type="journal article" date="2020" name="mSystems">
        <title>Genome- and Community-Level Interaction Insights into Carbon Utilization and Element Cycling Functions of Hydrothermarchaeota in Hydrothermal Sediment.</title>
        <authorList>
            <person name="Zhou Z."/>
            <person name="Liu Y."/>
            <person name="Xu W."/>
            <person name="Pan J."/>
            <person name="Luo Z.H."/>
            <person name="Li M."/>
        </authorList>
    </citation>
    <scope>NUCLEOTIDE SEQUENCE [LARGE SCALE GENOMIC DNA]</scope>
    <source>
        <strain evidence="3">SpSt-783</strain>
    </source>
</reference>
<sequence>MLRTIGEVFEESVTNHPNKIALKKGDVVYSYQYLKDRVLALKQHLYKLGLKPGERFGVLGENSPEWAISYLGIVRAGLVVVPLDAMLSEAELIHILRESAAKGVLCSESHMYKIESIKGELKDLKWLINMKTIQELPSAKDERKIEINPESLAILIFTSGTTGLAKAVMLSHKNIISNLQAIEKAIPVYHTDSFVSIIPMHHTFEATCGFLYPLSQGVSIFYSPSLRPNDLIATFKEARITCLIAVPLLFEKFLAGLHKKIASASVPTKLIFTTVSGVTSIFKFLRKPLFSKIRKEMGLENLRLAVSGGAALSTKVAQGLEMLGIPILQGYGLTEAAPVISVNPLSRPKNNSVGKPLPGVEVRISEPDASGIGEIIVRGPNVMLGYYNNKEATDEVLKDGWLYTGDLGYIDNEGYIHITGRKKSLIVTPTGKNIIPEELEEKLLTSKWIKEVLVIPRIDPVTKKEEVCALVYPDYELLEEYSISHNINLEFSDIEKLIRDEIRRVNEDLPAYKRITKFEIREEEFPKTTTQKIKRHMFIERSIKV</sequence>
<protein>
    <submittedName>
        <fullName evidence="3">Long-chain fatty acid--CoA ligase</fullName>
    </submittedName>
</protein>
<keyword evidence="3" id="KW-0436">Ligase</keyword>
<dbReference type="Gene3D" id="3.30.300.30">
    <property type="match status" value="1"/>
</dbReference>
<evidence type="ECO:0000313" key="3">
    <source>
        <dbReference type="EMBL" id="HHS62758.1"/>
    </source>
</evidence>
<gene>
    <name evidence="3" type="ORF">ENV70_03965</name>
</gene>
<dbReference type="InterPro" id="IPR000873">
    <property type="entry name" value="AMP-dep_synth/lig_dom"/>
</dbReference>
<dbReference type="AlphaFoldDB" id="A0A7C6AFU3"/>
<dbReference type="GO" id="GO:0016020">
    <property type="term" value="C:membrane"/>
    <property type="evidence" value="ECO:0007669"/>
    <property type="project" value="TreeGrafter"/>
</dbReference>
<comment type="catalytic activity">
    <reaction evidence="1">
        <text>a long-chain fatty acid + ATP + CoA = a long-chain fatty acyl-CoA + AMP + diphosphate</text>
        <dbReference type="Rhea" id="RHEA:15421"/>
        <dbReference type="ChEBI" id="CHEBI:30616"/>
        <dbReference type="ChEBI" id="CHEBI:33019"/>
        <dbReference type="ChEBI" id="CHEBI:57287"/>
        <dbReference type="ChEBI" id="CHEBI:57560"/>
        <dbReference type="ChEBI" id="CHEBI:83139"/>
        <dbReference type="ChEBI" id="CHEBI:456215"/>
        <dbReference type="EC" id="6.2.1.3"/>
    </reaction>
    <physiologicalReaction direction="left-to-right" evidence="1">
        <dbReference type="Rhea" id="RHEA:15422"/>
    </physiologicalReaction>
</comment>
<feature type="domain" description="AMP-dependent synthetase/ligase" evidence="2">
    <location>
        <begin position="9"/>
        <end position="387"/>
    </location>
</feature>
<dbReference type="PROSITE" id="PS00455">
    <property type="entry name" value="AMP_BINDING"/>
    <property type="match status" value="1"/>
</dbReference>
<dbReference type="PANTHER" id="PTHR43272:SF52">
    <property type="entry name" value="AMP-DEPENDENT SYNTHETASE_LIGASE DOMAIN-CONTAINING PROTEIN"/>
    <property type="match status" value="1"/>
</dbReference>